<dbReference type="Proteomes" id="UP000287547">
    <property type="component" value="Unassembled WGS sequence"/>
</dbReference>
<gene>
    <name evidence="1" type="ORF">DMH04_37260</name>
</gene>
<evidence type="ECO:0000313" key="1">
    <source>
        <dbReference type="EMBL" id="RSM75957.1"/>
    </source>
</evidence>
<evidence type="ECO:0000313" key="2">
    <source>
        <dbReference type="Proteomes" id="UP000287547"/>
    </source>
</evidence>
<name>A0A428YZ35_KIBAR</name>
<proteinExistence type="predicted"/>
<sequence length="182" mass="20575">MPDEVLFGDTWFAVTAVDGTGLFDPGRHGLEPRWIHTACWRGHICRYAVLDGQLRLRDLVVGSEGEPRKLGGVQPLDGDYPEWHYRELDIAVDYTGRLLIGAGDVDDRPYLNMGFRPAWMYSEVHDLAFRAGMLISAVDCSAELVVVRAEVFDTAARRAPGEPIEDWIARTFSLSYDYSWPR</sequence>
<reference evidence="1 2" key="1">
    <citation type="submission" date="2018-05" db="EMBL/GenBank/DDBJ databases">
        <title>Evolution of GPA BGCs.</title>
        <authorList>
            <person name="Waglechner N."/>
            <person name="Wright G.D."/>
        </authorList>
    </citation>
    <scope>NUCLEOTIDE SEQUENCE [LARGE SCALE GENOMIC DNA]</scope>
    <source>
        <strain evidence="1 2">A82846</strain>
    </source>
</reference>
<organism evidence="1 2">
    <name type="scientific">Kibdelosporangium aridum</name>
    <dbReference type="NCBI Taxonomy" id="2030"/>
    <lineage>
        <taxon>Bacteria</taxon>
        <taxon>Bacillati</taxon>
        <taxon>Actinomycetota</taxon>
        <taxon>Actinomycetes</taxon>
        <taxon>Pseudonocardiales</taxon>
        <taxon>Pseudonocardiaceae</taxon>
        <taxon>Kibdelosporangium</taxon>
    </lineage>
</organism>
<protein>
    <submittedName>
        <fullName evidence="1">Uncharacterized protein</fullName>
    </submittedName>
</protein>
<accession>A0A428YZ35</accession>
<dbReference type="AlphaFoldDB" id="A0A428YZ35"/>
<dbReference type="EMBL" id="QHKI01000045">
    <property type="protein sequence ID" value="RSM75957.1"/>
    <property type="molecule type" value="Genomic_DNA"/>
</dbReference>
<comment type="caution">
    <text evidence="1">The sequence shown here is derived from an EMBL/GenBank/DDBJ whole genome shotgun (WGS) entry which is preliminary data.</text>
</comment>